<dbReference type="SUPFAM" id="SSF46785">
    <property type="entry name" value="Winged helix' DNA-binding domain"/>
    <property type="match status" value="1"/>
</dbReference>
<keyword evidence="5" id="KW-0472">Membrane</keyword>
<accession>A0A1B2I453</accession>
<dbReference type="Gene3D" id="1.10.10.10">
    <property type="entry name" value="Winged helix-like DNA-binding domain superfamily/Winged helix DNA-binding domain"/>
    <property type="match status" value="1"/>
</dbReference>
<dbReference type="PROSITE" id="PS50931">
    <property type="entry name" value="HTH_LYSR"/>
    <property type="match status" value="1"/>
</dbReference>
<keyword evidence="5" id="KW-1133">Transmembrane helix</keyword>
<evidence type="ECO:0000256" key="5">
    <source>
        <dbReference type="SAM" id="Phobius"/>
    </source>
</evidence>
<dbReference type="PANTHER" id="PTHR30126">
    <property type="entry name" value="HTH-TYPE TRANSCRIPTIONAL REGULATOR"/>
    <property type="match status" value="1"/>
</dbReference>
<proteinExistence type="inferred from homology"/>
<dbReference type="PRINTS" id="PR00039">
    <property type="entry name" value="HTHLYSR"/>
</dbReference>
<keyword evidence="5" id="KW-0812">Transmembrane</keyword>
<evidence type="ECO:0000256" key="1">
    <source>
        <dbReference type="ARBA" id="ARBA00009437"/>
    </source>
</evidence>
<evidence type="ECO:0000313" key="7">
    <source>
        <dbReference type="EMBL" id="ANZ44754.1"/>
    </source>
</evidence>
<dbReference type="AlphaFoldDB" id="A0A1B2I453"/>
<sequence length="294" mass="33961">MLDFRIKTFLSVCKYMNLTYAAEELHITQPAVSQQIRYLEKLYGVRLLVREGKKIKLTPAGEVLLSTMTLLRNDENAMIKRMRQYNEKKKALIFGVTLTIGEYVIVSPLAQYLKKHPETDIHIKYGNTSLLLEHLRGGEIDFALVEGYFKSHDYDTLHYRTEKYIPVCAAGHRFIKDVKTLSDLLPERLLVREQGSGTRDILEKNLETRNLSIPDFSHLVEVENMHTIVSLLVQDCGVAFLYQAAVRQEIESGLLRQIPLADFEMEHDFTFLWNKDSVFSEYYADVCGELKTCE</sequence>
<feature type="transmembrane region" description="Helical" evidence="5">
    <location>
        <begin position="91"/>
        <end position="113"/>
    </location>
</feature>
<keyword evidence="2" id="KW-0805">Transcription regulation</keyword>
<keyword evidence="4" id="KW-0804">Transcription</keyword>
<evidence type="ECO:0000256" key="2">
    <source>
        <dbReference type="ARBA" id="ARBA00023015"/>
    </source>
</evidence>
<dbReference type="GO" id="GO:0003700">
    <property type="term" value="F:DNA-binding transcription factor activity"/>
    <property type="evidence" value="ECO:0007669"/>
    <property type="project" value="InterPro"/>
</dbReference>
<comment type="similarity">
    <text evidence="1">Belongs to the LysR transcriptional regulatory family.</text>
</comment>
<evidence type="ECO:0000259" key="6">
    <source>
        <dbReference type="PROSITE" id="PS50931"/>
    </source>
</evidence>
<dbReference type="GO" id="GO:0000976">
    <property type="term" value="F:transcription cis-regulatory region binding"/>
    <property type="evidence" value="ECO:0007669"/>
    <property type="project" value="TreeGrafter"/>
</dbReference>
<dbReference type="SUPFAM" id="SSF53850">
    <property type="entry name" value="Periplasmic binding protein-like II"/>
    <property type="match status" value="1"/>
</dbReference>
<dbReference type="InterPro" id="IPR000847">
    <property type="entry name" value="LysR_HTH_N"/>
</dbReference>
<protein>
    <submittedName>
        <fullName evidence="7">LysR family transcriptional regulator</fullName>
    </submittedName>
</protein>
<dbReference type="OrthoDB" id="2140at2"/>
<evidence type="ECO:0000256" key="4">
    <source>
        <dbReference type="ARBA" id="ARBA00023163"/>
    </source>
</evidence>
<dbReference type="Pfam" id="PF03466">
    <property type="entry name" value="LysR_substrate"/>
    <property type="match status" value="1"/>
</dbReference>
<dbReference type="InterPro" id="IPR005119">
    <property type="entry name" value="LysR_subst-bd"/>
</dbReference>
<reference evidence="7" key="1">
    <citation type="submission" date="2016-08" db="EMBL/GenBank/DDBJ databases">
        <title>Complete genome of Cloacibacillus porcorum.</title>
        <authorList>
            <person name="Looft T."/>
            <person name="Bayles D.O."/>
            <person name="Alt D.P."/>
        </authorList>
    </citation>
    <scope>NUCLEOTIDE SEQUENCE [LARGE SCALE GENOMIC DNA]</scope>
    <source>
        <strain evidence="7">CL-84</strain>
    </source>
</reference>
<organism evidence="7 8">
    <name type="scientific">Cloacibacillus porcorum</name>
    <dbReference type="NCBI Taxonomy" id="1197717"/>
    <lineage>
        <taxon>Bacteria</taxon>
        <taxon>Thermotogati</taxon>
        <taxon>Synergistota</taxon>
        <taxon>Synergistia</taxon>
        <taxon>Synergistales</taxon>
        <taxon>Synergistaceae</taxon>
        <taxon>Cloacibacillus</taxon>
    </lineage>
</organism>
<dbReference type="STRING" id="1197717.BED41_06405"/>
<dbReference type="EMBL" id="CP016757">
    <property type="protein sequence ID" value="ANZ44754.1"/>
    <property type="molecule type" value="Genomic_DNA"/>
</dbReference>
<dbReference type="Proteomes" id="UP000093044">
    <property type="component" value="Chromosome"/>
</dbReference>
<gene>
    <name evidence="7" type="ORF">BED41_06405</name>
</gene>
<feature type="domain" description="HTH lysR-type" evidence="6">
    <location>
        <begin position="1"/>
        <end position="58"/>
    </location>
</feature>
<name>A0A1B2I453_9BACT</name>
<keyword evidence="3" id="KW-0238">DNA-binding</keyword>
<dbReference type="PANTHER" id="PTHR30126:SF39">
    <property type="entry name" value="HTH-TYPE TRANSCRIPTIONAL REGULATOR CYSL"/>
    <property type="match status" value="1"/>
</dbReference>
<dbReference type="GeneID" id="83057482"/>
<dbReference type="InterPro" id="IPR036390">
    <property type="entry name" value="WH_DNA-bd_sf"/>
</dbReference>
<dbReference type="Pfam" id="PF00126">
    <property type="entry name" value="HTH_1"/>
    <property type="match status" value="1"/>
</dbReference>
<dbReference type="KEGG" id="cpor:BED41_06405"/>
<keyword evidence="8" id="KW-1185">Reference proteome</keyword>
<dbReference type="Gene3D" id="3.40.190.10">
    <property type="entry name" value="Periplasmic binding protein-like II"/>
    <property type="match status" value="2"/>
</dbReference>
<evidence type="ECO:0000256" key="3">
    <source>
        <dbReference type="ARBA" id="ARBA00023125"/>
    </source>
</evidence>
<evidence type="ECO:0000313" key="8">
    <source>
        <dbReference type="Proteomes" id="UP000093044"/>
    </source>
</evidence>
<dbReference type="RefSeq" id="WP_066744194.1">
    <property type="nucleotide sequence ID" value="NZ_CP016757.1"/>
</dbReference>
<dbReference type="InterPro" id="IPR036388">
    <property type="entry name" value="WH-like_DNA-bd_sf"/>
</dbReference>